<dbReference type="AlphaFoldDB" id="A0A834T4F8"/>
<gene>
    <name evidence="1" type="ORF">G2W53_028454</name>
</gene>
<protein>
    <submittedName>
        <fullName evidence="1">Uncharacterized protein</fullName>
    </submittedName>
</protein>
<evidence type="ECO:0000313" key="1">
    <source>
        <dbReference type="EMBL" id="KAF7814485.1"/>
    </source>
</evidence>
<organism evidence="1 2">
    <name type="scientific">Senna tora</name>
    <dbReference type="NCBI Taxonomy" id="362788"/>
    <lineage>
        <taxon>Eukaryota</taxon>
        <taxon>Viridiplantae</taxon>
        <taxon>Streptophyta</taxon>
        <taxon>Embryophyta</taxon>
        <taxon>Tracheophyta</taxon>
        <taxon>Spermatophyta</taxon>
        <taxon>Magnoliopsida</taxon>
        <taxon>eudicotyledons</taxon>
        <taxon>Gunneridae</taxon>
        <taxon>Pentapetalae</taxon>
        <taxon>rosids</taxon>
        <taxon>fabids</taxon>
        <taxon>Fabales</taxon>
        <taxon>Fabaceae</taxon>
        <taxon>Caesalpinioideae</taxon>
        <taxon>Cassia clade</taxon>
        <taxon>Senna</taxon>
    </lineage>
</organism>
<keyword evidence="2" id="KW-1185">Reference proteome</keyword>
<proteinExistence type="predicted"/>
<comment type="caution">
    <text evidence="1">The sequence shown here is derived from an EMBL/GenBank/DDBJ whole genome shotgun (WGS) entry which is preliminary data.</text>
</comment>
<sequence>MSCPSAAFSAFNVSKLHVVGPIELHSDNVLICYSTECSGIINEEWVEETKGSDGNITNNDCNLKLSFELFDRSFLCGIEWEDIWNVMINECGMLPIYEDDELEAIAFHPTKRLKQLGS</sequence>
<dbReference type="EMBL" id="JAAIUW010000009">
    <property type="protein sequence ID" value="KAF7814485.1"/>
    <property type="molecule type" value="Genomic_DNA"/>
</dbReference>
<dbReference type="Proteomes" id="UP000634136">
    <property type="component" value="Unassembled WGS sequence"/>
</dbReference>
<evidence type="ECO:0000313" key="2">
    <source>
        <dbReference type="Proteomes" id="UP000634136"/>
    </source>
</evidence>
<reference evidence="1" key="1">
    <citation type="submission" date="2020-09" db="EMBL/GenBank/DDBJ databases">
        <title>Genome-Enabled Discovery of Anthraquinone Biosynthesis in Senna tora.</title>
        <authorList>
            <person name="Kang S.-H."/>
            <person name="Pandey R.P."/>
            <person name="Lee C.-M."/>
            <person name="Sim J.-S."/>
            <person name="Jeong J.-T."/>
            <person name="Choi B.-S."/>
            <person name="Jung M."/>
            <person name="Ginzburg D."/>
            <person name="Zhao K."/>
            <person name="Won S.Y."/>
            <person name="Oh T.-J."/>
            <person name="Yu Y."/>
            <person name="Kim N.-H."/>
            <person name="Lee O.R."/>
            <person name="Lee T.-H."/>
            <person name="Bashyal P."/>
            <person name="Kim T.-S."/>
            <person name="Lee W.-H."/>
            <person name="Kawkins C."/>
            <person name="Kim C.-K."/>
            <person name="Kim J.S."/>
            <person name="Ahn B.O."/>
            <person name="Rhee S.Y."/>
            <person name="Sohng J.K."/>
        </authorList>
    </citation>
    <scope>NUCLEOTIDE SEQUENCE</scope>
    <source>
        <tissue evidence="1">Leaf</tissue>
    </source>
</reference>
<name>A0A834T4F8_9FABA</name>
<accession>A0A834T4F8</accession>